<dbReference type="Proteomes" id="UP001456524">
    <property type="component" value="Unassembled WGS sequence"/>
</dbReference>
<protein>
    <submittedName>
        <fullName evidence="2">Uncharacterized protein</fullName>
    </submittedName>
</protein>
<sequence length="310" mass="35832">MGGPVRLRLYFNQKRRHNPVEQNASEMAYYNTKSTNLYREFFEKLEKLDKDIKFLRDDIDALDTAISQALVKACGGAPGMTVETVLAMDRTPPESLGDLIAHDNRVFFGGDIRLRDQSSRKIGRHLTKLALRPLVPMFRGLRACVDKSAYTIHQTLSELPPGPMVFDKKLQAADIKRYNGEGFFESVLQVAANTLDVLMQQLDAIDEQKDAIASFIGVFKKPNFQGVALRYGWDLKETNEWPWRIFGSTAYLAELYLNQAKTVEREYLYQLKRMDDFARPLDLVDEYEEMLVNWEEWIDARRQYPKRDGD</sequence>
<proteinExistence type="predicted"/>
<gene>
    <name evidence="2" type="ORF">IWX90DRAFT_412121</name>
</gene>
<evidence type="ECO:0000313" key="2">
    <source>
        <dbReference type="EMBL" id="KAK8175586.1"/>
    </source>
</evidence>
<accession>A0ABR1Y336</accession>
<feature type="coiled-coil region" evidence="1">
    <location>
        <begin position="38"/>
        <end position="65"/>
    </location>
</feature>
<keyword evidence="1" id="KW-0175">Coiled coil</keyword>
<comment type="caution">
    <text evidence="2">The sequence shown here is derived from an EMBL/GenBank/DDBJ whole genome shotgun (WGS) entry which is preliminary data.</text>
</comment>
<evidence type="ECO:0000256" key="1">
    <source>
        <dbReference type="SAM" id="Coils"/>
    </source>
</evidence>
<evidence type="ECO:0000313" key="3">
    <source>
        <dbReference type="Proteomes" id="UP001456524"/>
    </source>
</evidence>
<organism evidence="2 3">
    <name type="scientific">Phyllosticta citrichinensis</name>
    <dbReference type="NCBI Taxonomy" id="1130410"/>
    <lineage>
        <taxon>Eukaryota</taxon>
        <taxon>Fungi</taxon>
        <taxon>Dikarya</taxon>
        <taxon>Ascomycota</taxon>
        <taxon>Pezizomycotina</taxon>
        <taxon>Dothideomycetes</taxon>
        <taxon>Dothideomycetes incertae sedis</taxon>
        <taxon>Botryosphaeriales</taxon>
        <taxon>Phyllostictaceae</taxon>
        <taxon>Phyllosticta</taxon>
    </lineage>
</organism>
<reference evidence="2 3" key="1">
    <citation type="journal article" date="2022" name="G3 (Bethesda)">
        <title>Enemy or ally: a genomic approach to elucidate the lifestyle of Phyllosticta citrichinaensis.</title>
        <authorList>
            <person name="Buijs V.A."/>
            <person name="Groenewald J.Z."/>
            <person name="Haridas S."/>
            <person name="LaButti K.M."/>
            <person name="Lipzen A."/>
            <person name="Martin F.M."/>
            <person name="Barry K."/>
            <person name="Grigoriev I.V."/>
            <person name="Crous P.W."/>
            <person name="Seidl M.F."/>
        </authorList>
    </citation>
    <scope>NUCLEOTIDE SEQUENCE [LARGE SCALE GENOMIC DNA]</scope>
    <source>
        <strain evidence="2 3">CBS 129764</strain>
    </source>
</reference>
<dbReference type="EMBL" id="JBBWUH010000002">
    <property type="protein sequence ID" value="KAK8175586.1"/>
    <property type="molecule type" value="Genomic_DNA"/>
</dbReference>
<name>A0ABR1Y336_9PEZI</name>
<keyword evidence="3" id="KW-1185">Reference proteome</keyword>